<dbReference type="AlphaFoldDB" id="A0A366I9Z6"/>
<dbReference type="GO" id="GO:0005524">
    <property type="term" value="F:ATP binding"/>
    <property type="evidence" value="ECO:0007669"/>
    <property type="project" value="UniProtKB-KW"/>
</dbReference>
<dbReference type="EMBL" id="QNRX01000007">
    <property type="protein sequence ID" value="RBP65364.1"/>
    <property type="molecule type" value="Genomic_DNA"/>
</dbReference>
<proteinExistence type="inferred from homology"/>
<dbReference type="InterPro" id="IPR027417">
    <property type="entry name" value="P-loop_NTPase"/>
</dbReference>
<dbReference type="RefSeq" id="WP_113920481.1">
    <property type="nucleotide sequence ID" value="NZ_QNRX01000007.1"/>
</dbReference>
<dbReference type="PROSITE" id="PS50893">
    <property type="entry name" value="ABC_TRANSPORTER_2"/>
    <property type="match status" value="1"/>
</dbReference>
<dbReference type="SMART" id="SM00382">
    <property type="entry name" value="AAA"/>
    <property type="match status" value="1"/>
</dbReference>
<keyword evidence="7" id="KW-1185">Reference proteome</keyword>
<dbReference type="Gene3D" id="3.40.50.300">
    <property type="entry name" value="P-loop containing nucleotide triphosphate hydrolases"/>
    <property type="match status" value="1"/>
</dbReference>
<protein>
    <submittedName>
        <fullName evidence="6">ABC-2 type transport system ATP-binding protein</fullName>
    </submittedName>
</protein>
<dbReference type="InterPro" id="IPR003439">
    <property type="entry name" value="ABC_transporter-like_ATP-bd"/>
</dbReference>
<organism evidence="6 7">
    <name type="scientific">Alkalibaculum bacchi</name>
    <dbReference type="NCBI Taxonomy" id="645887"/>
    <lineage>
        <taxon>Bacteria</taxon>
        <taxon>Bacillati</taxon>
        <taxon>Bacillota</taxon>
        <taxon>Clostridia</taxon>
        <taxon>Eubacteriales</taxon>
        <taxon>Eubacteriaceae</taxon>
        <taxon>Alkalibaculum</taxon>
    </lineage>
</organism>
<dbReference type="InterPro" id="IPR003593">
    <property type="entry name" value="AAA+_ATPase"/>
</dbReference>
<evidence type="ECO:0000313" key="6">
    <source>
        <dbReference type="EMBL" id="RBP65364.1"/>
    </source>
</evidence>
<dbReference type="CDD" id="cd03230">
    <property type="entry name" value="ABC_DR_subfamily_A"/>
    <property type="match status" value="1"/>
</dbReference>
<dbReference type="SUPFAM" id="SSF52540">
    <property type="entry name" value="P-loop containing nucleoside triphosphate hydrolases"/>
    <property type="match status" value="1"/>
</dbReference>
<evidence type="ECO:0000256" key="4">
    <source>
        <dbReference type="ARBA" id="ARBA00022840"/>
    </source>
</evidence>
<dbReference type="GO" id="GO:0016887">
    <property type="term" value="F:ATP hydrolysis activity"/>
    <property type="evidence" value="ECO:0007669"/>
    <property type="project" value="InterPro"/>
</dbReference>
<evidence type="ECO:0000259" key="5">
    <source>
        <dbReference type="PROSITE" id="PS50893"/>
    </source>
</evidence>
<reference evidence="6 7" key="1">
    <citation type="submission" date="2018-06" db="EMBL/GenBank/DDBJ databases">
        <title>Genomic Encyclopedia of Type Strains, Phase IV (KMG-IV): sequencing the most valuable type-strain genomes for metagenomic binning, comparative biology and taxonomic classification.</title>
        <authorList>
            <person name="Goeker M."/>
        </authorList>
    </citation>
    <scope>NUCLEOTIDE SEQUENCE [LARGE SCALE GENOMIC DNA]</scope>
    <source>
        <strain evidence="6 7">DSM 22112</strain>
    </source>
</reference>
<evidence type="ECO:0000313" key="7">
    <source>
        <dbReference type="Proteomes" id="UP000253490"/>
    </source>
</evidence>
<keyword evidence="4 6" id="KW-0067">ATP-binding</keyword>
<evidence type="ECO:0000256" key="3">
    <source>
        <dbReference type="ARBA" id="ARBA00022741"/>
    </source>
</evidence>
<gene>
    <name evidence="6" type="ORF">DES36_107104</name>
</gene>
<accession>A0A366I9Z6</accession>
<comment type="similarity">
    <text evidence="1">Belongs to the ABC transporter superfamily.</text>
</comment>
<comment type="caution">
    <text evidence="6">The sequence shown here is derived from an EMBL/GenBank/DDBJ whole genome shotgun (WGS) entry which is preliminary data.</text>
</comment>
<keyword evidence="3" id="KW-0547">Nucleotide-binding</keyword>
<sequence>MIKYNELYFRYRKKNPQILNGITFNINQGDVHGVLGHNGAGKTTLLRLTSGIIYPTKGEILIDNKVPEQFKRYMAYMPESNGIYDKLTALQNLKFRASLSNTNKKEINQKSEEFLVLLGLIDRRNDLVGIWSNGMKKRLALACALVGSPKLLLLDEPTNGIDPESLEVLISIIKHTQRLGATMMISSHNLDFINEIGNSISIIEKGTLVYNDQIDTNKCKVKDIYFNQLNKFRKDNKDEEII</sequence>
<dbReference type="OrthoDB" id="9775135at2"/>
<evidence type="ECO:0000256" key="2">
    <source>
        <dbReference type="ARBA" id="ARBA00022448"/>
    </source>
</evidence>
<keyword evidence="2" id="KW-0813">Transport</keyword>
<evidence type="ECO:0000256" key="1">
    <source>
        <dbReference type="ARBA" id="ARBA00005417"/>
    </source>
</evidence>
<dbReference type="PANTHER" id="PTHR43335">
    <property type="entry name" value="ABC TRANSPORTER, ATP-BINDING PROTEIN"/>
    <property type="match status" value="1"/>
</dbReference>
<dbReference type="Proteomes" id="UP000253490">
    <property type="component" value="Unassembled WGS sequence"/>
</dbReference>
<feature type="domain" description="ABC transporter" evidence="5">
    <location>
        <begin position="2"/>
        <end position="230"/>
    </location>
</feature>
<name>A0A366I9Z6_9FIRM</name>
<dbReference type="Pfam" id="PF00005">
    <property type="entry name" value="ABC_tran"/>
    <property type="match status" value="1"/>
</dbReference>